<dbReference type="GO" id="GO:0042558">
    <property type="term" value="P:pteridine-containing compound metabolic process"/>
    <property type="evidence" value="ECO:0007669"/>
    <property type="project" value="InterPro"/>
</dbReference>
<evidence type="ECO:0000259" key="2">
    <source>
        <dbReference type="PROSITE" id="PS50972"/>
    </source>
</evidence>
<dbReference type="InterPro" id="IPR000428">
    <property type="entry name" value="Cu-bd"/>
</dbReference>
<dbReference type="Proteomes" id="UP000321736">
    <property type="component" value="Unassembled WGS sequence"/>
</dbReference>
<dbReference type="Gene3D" id="3.30.70.100">
    <property type="match status" value="1"/>
</dbReference>
<sequence>MEEKQLKVEGMSCEHCKAAVESAVGKIDGVESVNATPDNDTVDVKFNDEDQVLSEVEKAIYDAGYDVVK</sequence>
<dbReference type="InterPro" id="IPR036163">
    <property type="entry name" value="HMA_dom_sf"/>
</dbReference>
<evidence type="ECO:0000313" key="3">
    <source>
        <dbReference type="EMBL" id="GEP85507.1"/>
    </source>
</evidence>
<dbReference type="InterPro" id="IPR000489">
    <property type="entry name" value="Pterin-binding_dom"/>
</dbReference>
<reference evidence="3 4" key="1">
    <citation type="submission" date="2019-07" db="EMBL/GenBank/DDBJ databases">
        <title>Whole genome shotgun sequence of Staphylococcus piscifermentans NBRC 109625.</title>
        <authorList>
            <person name="Hosoyama A."/>
            <person name="Uohara A."/>
            <person name="Ohji S."/>
            <person name="Ichikawa N."/>
        </authorList>
    </citation>
    <scope>NUCLEOTIDE SEQUENCE [LARGE SCALE GENOMIC DNA]</scope>
    <source>
        <strain evidence="3 4">NBRC 109625</strain>
    </source>
</reference>
<dbReference type="AlphaFoldDB" id="A0A239TUF8"/>
<evidence type="ECO:0000259" key="1">
    <source>
        <dbReference type="PROSITE" id="PS50846"/>
    </source>
</evidence>
<accession>A0A239TUF8</accession>
<proteinExistence type="predicted"/>
<dbReference type="InterPro" id="IPR006122">
    <property type="entry name" value="HMA_Cu_ion-bd"/>
</dbReference>
<dbReference type="InterPro" id="IPR006121">
    <property type="entry name" value="HMA_dom"/>
</dbReference>
<dbReference type="PROSITE" id="PS50846">
    <property type="entry name" value="HMA_2"/>
    <property type="match status" value="1"/>
</dbReference>
<name>A0A239TUF8_9STAP</name>
<dbReference type="Pfam" id="PF00403">
    <property type="entry name" value="HMA"/>
    <property type="match status" value="1"/>
</dbReference>
<dbReference type="EMBL" id="BKAR01000032">
    <property type="protein sequence ID" value="GEP85507.1"/>
    <property type="molecule type" value="Genomic_DNA"/>
</dbReference>
<evidence type="ECO:0000313" key="4">
    <source>
        <dbReference type="Proteomes" id="UP000321736"/>
    </source>
</evidence>
<dbReference type="RefSeq" id="WP_095104326.1">
    <property type="nucleotide sequence ID" value="NZ_BKAR01000032.1"/>
</dbReference>
<dbReference type="GO" id="GO:0006825">
    <property type="term" value="P:copper ion transport"/>
    <property type="evidence" value="ECO:0007669"/>
    <property type="project" value="InterPro"/>
</dbReference>
<feature type="domain" description="Pterin-binding" evidence="2">
    <location>
        <begin position="25"/>
        <end position="69"/>
    </location>
</feature>
<dbReference type="NCBIfam" id="TIGR00003">
    <property type="entry name" value="copper ion binding protein"/>
    <property type="match status" value="1"/>
</dbReference>
<feature type="domain" description="HMA" evidence="1">
    <location>
        <begin position="2"/>
        <end position="68"/>
    </location>
</feature>
<gene>
    <name evidence="3" type="primary">copZ</name>
    <name evidence="3" type="ORF">SPI02_20920</name>
</gene>
<protein>
    <submittedName>
        <fullName evidence="3">Copper chaperone CopZ</fullName>
    </submittedName>
</protein>
<dbReference type="OrthoDB" id="9813965at2"/>
<dbReference type="SUPFAM" id="SSF55008">
    <property type="entry name" value="HMA, heavy metal-associated domain"/>
    <property type="match status" value="1"/>
</dbReference>
<dbReference type="GO" id="GO:0005507">
    <property type="term" value="F:copper ion binding"/>
    <property type="evidence" value="ECO:0007669"/>
    <property type="project" value="InterPro"/>
</dbReference>
<keyword evidence="4" id="KW-1185">Reference proteome</keyword>
<organism evidence="3 4">
    <name type="scientific">Staphylococcus piscifermentans</name>
    <dbReference type="NCBI Taxonomy" id="70258"/>
    <lineage>
        <taxon>Bacteria</taxon>
        <taxon>Bacillati</taxon>
        <taxon>Bacillota</taxon>
        <taxon>Bacilli</taxon>
        <taxon>Bacillales</taxon>
        <taxon>Staphylococcaceae</taxon>
        <taxon>Staphylococcus</taxon>
    </lineage>
</organism>
<dbReference type="CDD" id="cd00371">
    <property type="entry name" value="HMA"/>
    <property type="match status" value="1"/>
</dbReference>
<dbReference type="PRINTS" id="PR00944">
    <property type="entry name" value="CUEXPORT"/>
</dbReference>
<dbReference type="PROSITE" id="PS50972">
    <property type="entry name" value="PTERIN_BINDING"/>
    <property type="match status" value="1"/>
</dbReference>
<comment type="caution">
    <text evidence="3">The sequence shown here is derived from an EMBL/GenBank/DDBJ whole genome shotgun (WGS) entry which is preliminary data.</text>
</comment>